<gene>
    <name evidence="1" type="ORF">AB5L97_12950</name>
</gene>
<dbReference type="AlphaFoldDB" id="A0AB39KZP8"/>
<sequence>MAERRPPTEAERARARLGVACRTGNAAAQTEARRDLAALKIEAFIARTLAGAPPITAQQRERIFRAVLDSTT</sequence>
<name>A0AB39KZP8_9MICC</name>
<dbReference type="EMBL" id="CP163302">
    <property type="protein sequence ID" value="XDP44186.1"/>
    <property type="molecule type" value="Genomic_DNA"/>
</dbReference>
<evidence type="ECO:0000313" key="1">
    <source>
        <dbReference type="EMBL" id="XDP44186.1"/>
    </source>
</evidence>
<reference evidence="1" key="1">
    <citation type="submission" date="2024-07" db="EMBL/GenBank/DDBJ databases">
        <authorList>
            <person name="fu j."/>
        </authorList>
    </citation>
    <scope>NUCLEOTIDE SEQUENCE</scope>
    <source>
        <strain evidence="1">P10A9</strain>
    </source>
</reference>
<proteinExistence type="predicted"/>
<dbReference type="KEGG" id="spue:AB5L97_12950"/>
<organism evidence="1">
    <name type="scientific">Sinomonas puerhi</name>
    <dbReference type="NCBI Taxonomy" id="3238584"/>
    <lineage>
        <taxon>Bacteria</taxon>
        <taxon>Bacillati</taxon>
        <taxon>Actinomycetota</taxon>
        <taxon>Actinomycetes</taxon>
        <taxon>Micrococcales</taxon>
        <taxon>Micrococcaceae</taxon>
        <taxon>Sinomonas</taxon>
    </lineage>
</organism>
<protein>
    <recommendedName>
        <fullName evidence="2">PhiRv1 phage protein</fullName>
    </recommendedName>
</protein>
<evidence type="ECO:0008006" key="2">
    <source>
        <dbReference type="Google" id="ProtNLM"/>
    </source>
</evidence>
<accession>A0AB39KZP8</accession>
<dbReference type="RefSeq" id="WP_369044968.1">
    <property type="nucleotide sequence ID" value="NZ_CP163302.1"/>
</dbReference>